<evidence type="ECO:0000256" key="1">
    <source>
        <dbReference type="ARBA" id="ARBA00004651"/>
    </source>
</evidence>
<evidence type="ECO:0000313" key="7">
    <source>
        <dbReference type="EMBL" id="KJE75447.1"/>
    </source>
</evidence>
<dbReference type="OrthoDB" id="3468954at2"/>
<keyword evidence="2" id="KW-1003">Cell membrane</keyword>
<sequence length="357" mass="37359">MSKQLKTWLLMVWPGHRLGRFGAIWIAVIILFAASPFIAPGSLGKSALLSMLPFAMILGLASVGQQFVMQQGGLDLSVPGTMSLAAVLVTQIPDGRNSELGGALLFVLLVGVLIGIFNGVIVTILRITPLVATLGVNAILYGIIYEYTGGQLAASATANLTTFVSARMLGVPVTVWVVGALLAVITVLMRRTLVGRRFELVGSSPSTARAAGFNVIRYRLFAYVVASLWYTVAGILLAGYVTTPSLTVGNSYLLPSIVAVTLGGTLLGAGTGSAVATVLGALFLQQLDQLVLTLGATSAVQDIVQALILVFGMGFRTVQWRSSIERLQGRRDGIGAGRRATPVKAGTSISVKSAETI</sequence>
<comment type="subcellular location">
    <subcellularLocation>
        <location evidence="1">Cell membrane</location>
        <topology evidence="1">Multi-pass membrane protein</topology>
    </subcellularLocation>
</comment>
<protein>
    <submittedName>
        <fullName evidence="7">Ribose transport system permease protein RbsC</fullName>
    </submittedName>
</protein>
<dbReference type="CDD" id="cd06579">
    <property type="entry name" value="TM_PBP1_transp_AraH_like"/>
    <property type="match status" value="1"/>
</dbReference>
<dbReference type="RefSeq" id="WP_152623266.1">
    <property type="nucleotide sequence ID" value="NZ_JQKF01000063.1"/>
</dbReference>
<dbReference type="InterPro" id="IPR001851">
    <property type="entry name" value="ABC_transp_permease"/>
</dbReference>
<name>A0A0D8FT73_9ACTN</name>
<accession>A0A0D8FT73</accession>
<dbReference type="PANTHER" id="PTHR32196">
    <property type="entry name" value="ABC TRANSPORTER PERMEASE PROTEIN YPHD-RELATED-RELATED"/>
    <property type="match status" value="1"/>
</dbReference>
<dbReference type="Proteomes" id="UP000032336">
    <property type="component" value="Unassembled WGS sequence"/>
</dbReference>
<feature type="transmembrane region" description="Helical" evidence="6">
    <location>
        <begin position="76"/>
        <end position="92"/>
    </location>
</feature>
<proteinExistence type="predicted"/>
<feature type="transmembrane region" description="Helical" evidence="6">
    <location>
        <begin position="21"/>
        <end position="40"/>
    </location>
</feature>
<feature type="transmembrane region" description="Helical" evidence="6">
    <location>
        <begin position="220"/>
        <end position="241"/>
    </location>
</feature>
<feature type="transmembrane region" description="Helical" evidence="6">
    <location>
        <begin position="253"/>
        <end position="284"/>
    </location>
</feature>
<dbReference type="AlphaFoldDB" id="A0A0D8FT73"/>
<evidence type="ECO:0000256" key="6">
    <source>
        <dbReference type="SAM" id="Phobius"/>
    </source>
</evidence>
<keyword evidence="3 6" id="KW-0812">Transmembrane</keyword>
<keyword evidence="8" id="KW-1185">Reference proteome</keyword>
<feature type="transmembrane region" description="Helical" evidence="6">
    <location>
        <begin position="130"/>
        <end position="148"/>
    </location>
</feature>
<keyword evidence="4 6" id="KW-1133">Transmembrane helix</keyword>
<evidence type="ECO:0000256" key="5">
    <source>
        <dbReference type="ARBA" id="ARBA00023136"/>
    </source>
</evidence>
<reference evidence="7 8" key="1">
    <citation type="submission" date="2015-01" db="EMBL/GenBank/DDBJ databases">
        <title>Draft genome of the acidophilic iron oxidizer Ferrimicrobium acidiphilum strain T23.</title>
        <authorList>
            <person name="Poehlein A."/>
            <person name="Eisen S."/>
            <person name="Schloemann M."/>
            <person name="Johnson B.D."/>
            <person name="Daniel R."/>
            <person name="Muehling M."/>
        </authorList>
    </citation>
    <scope>NUCLEOTIDE SEQUENCE [LARGE SCALE GENOMIC DNA]</scope>
    <source>
        <strain evidence="7 8">T23</strain>
    </source>
</reference>
<dbReference type="PATRIC" id="fig|1121877.4.peg.3178"/>
<dbReference type="GO" id="GO:0022857">
    <property type="term" value="F:transmembrane transporter activity"/>
    <property type="evidence" value="ECO:0007669"/>
    <property type="project" value="InterPro"/>
</dbReference>
<gene>
    <name evidence="7" type="primary">rbsC</name>
    <name evidence="7" type="ORF">FEAC_28230</name>
</gene>
<feature type="transmembrane region" description="Helical" evidence="6">
    <location>
        <begin position="168"/>
        <end position="189"/>
    </location>
</feature>
<dbReference type="Pfam" id="PF02653">
    <property type="entry name" value="BPD_transp_2"/>
    <property type="match status" value="1"/>
</dbReference>
<evidence type="ECO:0000313" key="8">
    <source>
        <dbReference type="Proteomes" id="UP000032336"/>
    </source>
</evidence>
<dbReference type="eggNOG" id="COG1172">
    <property type="taxonomic scope" value="Bacteria"/>
</dbReference>
<feature type="transmembrane region" description="Helical" evidence="6">
    <location>
        <begin position="104"/>
        <end position="125"/>
    </location>
</feature>
<evidence type="ECO:0000256" key="2">
    <source>
        <dbReference type="ARBA" id="ARBA00022475"/>
    </source>
</evidence>
<evidence type="ECO:0000256" key="4">
    <source>
        <dbReference type="ARBA" id="ARBA00022989"/>
    </source>
</evidence>
<organism evidence="7 8">
    <name type="scientific">Ferrimicrobium acidiphilum DSM 19497</name>
    <dbReference type="NCBI Taxonomy" id="1121877"/>
    <lineage>
        <taxon>Bacteria</taxon>
        <taxon>Bacillati</taxon>
        <taxon>Actinomycetota</taxon>
        <taxon>Acidimicrobiia</taxon>
        <taxon>Acidimicrobiales</taxon>
        <taxon>Acidimicrobiaceae</taxon>
        <taxon>Ferrimicrobium</taxon>
    </lineage>
</organism>
<dbReference type="GO" id="GO:0005886">
    <property type="term" value="C:plasma membrane"/>
    <property type="evidence" value="ECO:0007669"/>
    <property type="project" value="UniProtKB-SubCell"/>
</dbReference>
<comment type="caution">
    <text evidence="7">The sequence shown here is derived from an EMBL/GenBank/DDBJ whole genome shotgun (WGS) entry which is preliminary data.</text>
</comment>
<dbReference type="STRING" id="1121877.FEAC_28230"/>
<dbReference type="GeneID" id="78373791"/>
<feature type="transmembrane region" description="Helical" evidence="6">
    <location>
        <begin position="46"/>
        <end position="64"/>
    </location>
</feature>
<dbReference type="EMBL" id="JXUW01000041">
    <property type="protein sequence ID" value="KJE75447.1"/>
    <property type="molecule type" value="Genomic_DNA"/>
</dbReference>
<evidence type="ECO:0000256" key="3">
    <source>
        <dbReference type="ARBA" id="ARBA00022692"/>
    </source>
</evidence>
<keyword evidence="5 6" id="KW-0472">Membrane</keyword>